<proteinExistence type="predicted"/>
<protein>
    <submittedName>
        <fullName evidence="1">Uncharacterized protein</fullName>
    </submittedName>
</protein>
<gene>
    <name evidence="1" type="ORF">PanWU01x14_089780</name>
</gene>
<name>A0A2P5D7J1_PARAD</name>
<dbReference type="OrthoDB" id="10481647at2759"/>
<keyword evidence="2" id="KW-1185">Reference proteome</keyword>
<evidence type="ECO:0000313" key="1">
    <source>
        <dbReference type="EMBL" id="PON69255.1"/>
    </source>
</evidence>
<organism evidence="1 2">
    <name type="scientific">Parasponia andersonii</name>
    <name type="common">Sponia andersonii</name>
    <dbReference type="NCBI Taxonomy" id="3476"/>
    <lineage>
        <taxon>Eukaryota</taxon>
        <taxon>Viridiplantae</taxon>
        <taxon>Streptophyta</taxon>
        <taxon>Embryophyta</taxon>
        <taxon>Tracheophyta</taxon>
        <taxon>Spermatophyta</taxon>
        <taxon>Magnoliopsida</taxon>
        <taxon>eudicotyledons</taxon>
        <taxon>Gunneridae</taxon>
        <taxon>Pentapetalae</taxon>
        <taxon>rosids</taxon>
        <taxon>fabids</taxon>
        <taxon>Rosales</taxon>
        <taxon>Cannabaceae</taxon>
        <taxon>Parasponia</taxon>
    </lineage>
</organism>
<dbReference type="AlphaFoldDB" id="A0A2P5D7J1"/>
<sequence>MVEVDCGSDNLVPHPNVVVVVKSHGNDLAEELTWLVATAWLVEEGVSLAVIL</sequence>
<dbReference type="Proteomes" id="UP000237105">
    <property type="component" value="Unassembled WGS sequence"/>
</dbReference>
<accession>A0A2P5D7J1</accession>
<evidence type="ECO:0000313" key="2">
    <source>
        <dbReference type="Proteomes" id="UP000237105"/>
    </source>
</evidence>
<comment type="caution">
    <text evidence="1">The sequence shown here is derived from an EMBL/GenBank/DDBJ whole genome shotgun (WGS) entry which is preliminary data.</text>
</comment>
<dbReference type="EMBL" id="JXTB01000057">
    <property type="protein sequence ID" value="PON69255.1"/>
    <property type="molecule type" value="Genomic_DNA"/>
</dbReference>
<reference evidence="2" key="1">
    <citation type="submission" date="2016-06" db="EMBL/GenBank/DDBJ databases">
        <title>Parallel loss of symbiosis genes in relatives of nitrogen-fixing non-legume Parasponia.</title>
        <authorList>
            <person name="Van Velzen R."/>
            <person name="Holmer R."/>
            <person name="Bu F."/>
            <person name="Rutten L."/>
            <person name="Van Zeijl A."/>
            <person name="Liu W."/>
            <person name="Santuari L."/>
            <person name="Cao Q."/>
            <person name="Sharma T."/>
            <person name="Shen D."/>
            <person name="Roswanjaya Y."/>
            <person name="Wardhani T."/>
            <person name="Kalhor M.S."/>
            <person name="Jansen J."/>
            <person name="Van den Hoogen J."/>
            <person name="Gungor B."/>
            <person name="Hartog M."/>
            <person name="Hontelez J."/>
            <person name="Verver J."/>
            <person name="Yang W.-C."/>
            <person name="Schijlen E."/>
            <person name="Repin R."/>
            <person name="Schilthuizen M."/>
            <person name="Schranz E."/>
            <person name="Heidstra R."/>
            <person name="Miyata K."/>
            <person name="Fedorova E."/>
            <person name="Kohlen W."/>
            <person name="Bisseling T."/>
            <person name="Smit S."/>
            <person name="Geurts R."/>
        </authorList>
    </citation>
    <scope>NUCLEOTIDE SEQUENCE [LARGE SCALE GENOMIC DNA]</scope>
    <source>
        <strain evidence="2">cv. WU1-14</strain>
    </source>
</reference>